<dbReference type="EMBL" id="JAIXNE010000001">
    <property type="protein sequence ID" value="MCA6074075.1"/>
    <property type="molecule type" value="Genomic_DNA"/>
</dbReference>
<name>A0A9X1KVV3_9BACT</name>
<dbReference type="InterPro" id="IPR021782">
    <property type="entry name" value="DUF3347"/>
</dbReference>
<dbReference type="PROSITE" id="PS51257">
    <property type="entry name" value="PROKAR_LIPOPROTEIN"/>
    <property type="match status" value="1"/>
</dbReference>
<dbReference type="Proteomes" id="UP001139409">
    <property type="component" value="Unassembled WGS sequence"/>
</dbReference>
<keyword evidence="4" id="KW-1185">Reference proteome</keyword>
<feature type="chain" id="PRO_5040921267" evidence="1">
    <location>
        <begin position="24"/>
        <end position="165"/>
    </location>
</feature>
<proteinExistence type="predicted"/>
<evidence type="ECO:0000259" key="2">
    <source>
        <dbReference type="Pfam" id="PF11827"/>
    </source>
</evidence>
<feature type="signal peptide" evidence="1">
    <location>
        <begin position="1"/>
        <end position="23"/>
    </location>
</feature>
<evidence type="ECO:0000313" key="4">
    <source>
        <dbReference type="Proteomes" id="UP001139409"/>
    </source>
</evidence>
<dbReference type="RefSeq" id="WP_225697180.1">
    <property type="nucleotide sequence ID" value="NZ_JAIXNE010000001.1"/>
</dbReference>
<keyword evidence="1" id="KW-0732">Signal</keyword>
<feature type="domain" description="DUF3347" evidence="2">
    <location>
        <begin position="41"/>
        <end position="118"/>
    </location>
</feature>
<comment type="caution">
    <text evidence="3">The sequence shown here is derived from an EMBL/GenBank/DDBJ whole genome shotgun (WGS) entry which is preliminary data.</text>
</comment>
<gene>
    <name evidence="3" type="ORF">LDX50_04305</name>
</gene>
<protein>
    <submittedName>
        <fullName evidence="3">DUF3347 domain-containing protein</fullName>
    </submittedName>
</protein>
<organism evidence="3 4">
    <name type="scientific">Fulvivirga sedimenti</name>
    <dbReference type="NCBI Taxonomy" id="2879465"/>
    <lineage>
        <taxon>Bacteria</taxon>
        <taxon>Pseudomonadati</taxon>
        <taxon>Bacteroidota</taxon>
        <taxon>Cytophagia</taxon>
        <taxon>Cytophagales</taxon>
        <taxon>Fulvivirgaceae</taxon>
        <taxon>Fulvivirga</taxon>
    </lineage>
</organism>
<accession>A0A9X1KVV3</accession>
<reference evidence="3" key="1">
    <citation type="submission" date="2021-09" db="EMBL/GenBank/DDBJ databases">
        <title>Fulvivirga sp. isolated from coastal sediment.</title>
        <authorList>
            <person name="Yu H."/>
        </authorList>
    </citation>
    <scope>NUCLEOTIDE SEQUENCE</scope>
    <source>
        <strain evidence="3">1062</strain>
    </source>
</reference>
<dbReference type="AlphaFoldDB" id="A0A9X1KVV3"/>
<sequence length="165" mass="18351">MMMKQLVFLLLLIGVMASCSSKSENTSNEAGSGIAPENMMILESYMELKDNLVNDQFSEAQANVENLQAAVLANTPEGSETILALLEEMSVAESITGLRSTFDPLSEEMYQWAKGIEKGNTTIYWQYCPMAKDNQGANWLSLESEIMNPYFGDQMLHCGNIEEEL</sequence>
<dbReference type="Pfam" id="PF11827">
    <property type="entry name" value="DUF3347"/>
    <property type="match status" value="1"/>
</dbReference>
<evidence type="ECO:0000313" key="3">
    <source>
        <dbReference type="EMBL" id="MCA6074075.1"/>
    </source>
</evidence>
<evidence type="ECO:0000256" key="1">
    <source>
        <dbReference type="SAM" id="SignalP"/>
    </source>
</evidence>